<feature type="compositionally biased region" description="Polar residues" evidence="1">
    <location>
        <begin position="107"/>
        <end position="129"/>
    </location>
</feature>
<dbReference type="EMBL" id="JBHFFA010000002">
    <property type="protein sequence ID" value="KAL2644069.1"/>
    <property type="molecule type" value="Genomic_DNA"/>
</dbReference>
<sequence>MGLDPGATSFSVRGATVGMGTGSGPPEQASKGGAITCDVASPAQSADVLNFQIRSAGGQVWDAGAGTSGTGYDVNVRVSNGHEGPRRRSVGERCQVEAGGIDVSGYHGSSSNQRVSPGKETQTRIGSGSSFDVEFGSGLCASLRRRRKSEAQPQIGSRVKIGTLSLDQGKVEDGGAIRTTLNSSKETGKVSSLDVSSTSSIGFRRKEIECPLWPVDRGFILPDGVCARR</sequence>
<protein>
    <recommendedName>
        <fullName evidence="4">CBM20 domain-containing protein</fullName>
    </recommendedName>
</protein>
<evidence type="ECO:0000256" key="1">
    <source>
        <dbReference type="SAM" id="MobiDB-lite"/>
    </source>
</evidence>
<name>A0ABD1Z8E8_9MARC</name>
<evidence type="ECO:0000313" key="3">
    <source>
        <dbReference type="Proteomes" id="UP001605036"/>
    </source>
</evidence>
<evidence type="ECO:0008006" key="4">
    <source>
        <dbReference type="Google" id="ProtNLM"/>
    </source>
</evidence>
<accession>A0ABD1Z8E8</accession>
<keyword evidence="3" id="KW-1185">Reference proteome</keyword>
<feature type="region of interest" description="Disordered" evidence="1">
    <location>
        <begin position="101"/>
        <end position="129"/>
    </location>
</feature>
<organism evidence="2 3">
    <name type="scientific">Riccia fluitans</name>
    <dbReference type="NCBI Taxonomy" id="41844"/>
    <lineage>
        <taxon>Eukaryota</taxon>
        <taxon>Viridiplantae</taxon>
        <taxon>Streptophyta</taxon>
        <taxon>Embryophyta</taxon>
        <taxon>Marchantiophyta</taxon>
        <taxon>Marchantiopsida</taxon>
        <taxon>Marchantiidae</taxon>
        <taxon>Marchantiales</taxon>
        <taxon>Ricciaceae</taxon>
        <taxon>Riccia</taxon>
    </lineage>
</organism>
<feature type="region of interest" description="Disordered" evidence="1">
    <location>
        <begin position="1"/>
        <end position="32"/>
    </location>
</feature>
<evidence type="ECO:0000313" key="2">
    <source>
        <dbReference type="EMBL" id="KAL2644069.1"/>
    </source>
</evidence>
<comment type="caution">
    <text evidence="2">The sequence shown here is derived from an EMBL/GenBank/DDBJ whole genome shotgun (WGS) entry which is preliminary data.</text>
</comment>
<proteinExistence type="predicted"/>
<dbReference type="Proteomes" id="UP001605036">
    <property type="component" value="Unassembled WGS sequence"/>
</dbReference>
<dbReference type="AlphaFoldDB" id="A0ABD1Z8E8"/>
<reference evidence="2 3" key="1">
    <citation type="submission" date="2024-09" db="EMBL/GenBank/DDBJ databases">
        <title>Chromosome-scale assembly of Riccia fluitans.</title>
        <authorList>
            <person name="Paukszto L."/>
            <person name="Sawicki J."/>
            <person name="Karawczyk K."/>
            <person name="Piernik-Szablinska J."/>
            <person name="Szczecinska M."/>
            <person name="Mazdziarz M."/>
        </authorList>
    </citation>
    <scope>NUCLEOTIDE SEQUENCE [LARGE SCALE GENOMIC DNA]</scope>
    <source>
        <strain evidence="2">Rf_01</strain>
        <tissue evidence="2">Aerial parts of the thallus</tissue>
    </source>
</reference>
<gene>
    <name evidence="2" type="ORF">R1flu_011656</name>
</gene>